<feature type="compositionally biased region" description="Polar residues" evidence="1">
    <location>
        <begin position="35"/>
        <end position="56"/>
    </location>
</feature>
<accession>A0A916SKJ7</accession>
<evidence type="ECO:0000313" key="4">
    <source>
        <dbReference type="Proteomes" id="UP000646478"/>
    </source>
</evidence>
<dbReference type="AlphaFoldDB" id="A0A916SKJ7"/>
<evidence type="ECO:0000256" key="1">
    <source>
        <dbReference type="SAM" id="MobiDB-lite"/>
    </source>
</evidence>
<name>A0A916SKJ7_9HYPH</name>
<organism evidence="3 4">
    <name type="scientific">Brucella endophytica</name>
    <dbReference type="NCBI Taxonomy" id="1963359"/>
    <lineage>
        <taxon>Bacteria</taxon>
        <taxon>Pseudomonadati</taxon>
        <taxon>Pseudomonadota</taxon>
        <taxon>Alphaproteobacteria</taxon>
        <taxon>Hyphomicrobiales</taxon>
        <taxon>Brucellaceae</taxon>
        <taxon>Brucella/Ochrobactrum group</taxon>
        <taxon>Brucella</taxon>
    </lineage>
</organism>
<keyword evidence="2" id="KW-1133">Transmembrane helix</keyword>
<keyword evidence="4" id="KW-1185">Reference proteome</keyword>
<reference evidence="3" key="1">
    <citation type="journal article" date="2014" name="Int. J. Syst. Evol. Microbiol.">
        <title>Complete genome sequence of Corynebacterium casei LMG S-19264T (=DSM 44701T), isolated from a smear-ripened cheese.</title>
        <authorList>
            <consortium name="US DOE Joint Genome Institute (JGI-PGF)"/>
            <person name="Walter F."/>
            <person name="Albersmeier A."/>
            <person name="Kalinowski J."/>
            <person name="Ruckert C."/>
        </authorList>
    </citation>
    <scope>NUCLEOTIDE SEQUENCE</scope>
    <source>
        <strain evidence="3">CGMCC 1.15082</strain>
    </source>
</reference>
<evidence type="ECO:0000313" key="3">
    <source>
        <dbReference type="EMBL" id="GGB01992.1"/>
    </source>
</evidence>
<keyword evidence="2" id="KW-0812">Transmembrane</keyword>
<protein>
    <submittedName>
        <fullName evidence="3">Uncharacterized protein</fullName>
    </submittedName>
</protein>
<feature type="transmembrane region" description="Helical" evidence="2">
    <location>
        <begin position="99"/>
        <end position="118"/>
    </location>
</feature>
<feature type="region of interest" description="Disordered" evidence="1">
    <location>
        <begin position="27"/>
        <end position="62"/>
    </location>
</feature>
<sequence length="223" mass="23615">MKVAFDSIYAKAESGTRRAKEMLISLYDGTPSTPPQQNSQSAQPMSDIDPSNTKSVTAEGESKANKPIFAGDVSIGQSIHDRFFQLPGKLFEKYGTRSMLVGVGLVGGAGSLGFLASICPPNGIDACTYKYPMAHNGLVELIAMGGVPLLLSFLLVCGLSVVRLTAFTLNGGGGAERTGVLFALLLLLINIPMTSAVIMQPYIAGFLYALSLPVILRPQIFKP</sequence>
<comment type="caution">
    <text evidence="3">The sequence shown here is derived from an EMBL/GenBank/DDBJ whole genome shotgun (WGS) entry which is preliminary data.</text>
</comment>
<gene>
    <name evidence="3" type="ORF">GCM10011491_32740</name>
</gene>
<reference evidence="3" key="2">
    <citation type="submission" date="2020-09" db="EMBL/GenBank/DDBJ databases">
        <authorList>
            <person name="Sun Q."/>
            <person name="Zhou Y."/>
        </authorList>
    </citation>
    <scope>NUCLEOTIDE SEQUENCE</scope>
    <source>
        <strain evidence="3">CGMCC 1.15082</strain>
    </source>
</reference>
<dbReference type="Proteomes" id="UP000646478">
    <property type="component" value="Unassembled WGS sequence"/>
</dbReference>
<keyword evidence="2" id="KW-0472">Membrane</keyword>
<proteinExistence type="predicted"/>
<dbReference type="EMBL" id="BMHH01000014">
    <property type="protein sequence ID" value="GGB01992.1"/>
    <property type="molecule type" value="Genomic_DNA"/>
</dbReference>
<evidence type="ECO:0000256" key="2">
    <source>
        <dbReference type="SAM" id="Phobius"/>
    </source>
</evidence>
<feature type="transmembrane region" description="Helical" evidence="2">
    <location>
        <begin position="138"/>
        <end position="162"/>
    </location>
</feature>